<feature type="region of interest" description="Disordered" evidence="1">
    <location>
        <begin position="94"/>
        <end position="123"/>
    </location>
</feature>
<evidence type="ECO:0000313" key="2">
    <source>
        <dbReference type="EMBL" id="TNN40173.1"/>
    </source>
</evidence>
<dbReference type="EMBL" id="SRLO01001212">
    <property type="protein sequence ID" value="TNN40173.1"/>
    <property type="molecule type" value="Genomic_DNA"/>
</dbReference>
<organism evidence="2 3">
    <name type="scientific">Liparis tanakae</name>
    <name type="common">Tanaka's snailfish</name>
    <dbReference type="NCBI Taxonomy" id="230148"/>
    <lineage>
        <taxon>Eukaryota</taxon>
        <taxon>Metazoa</taxon>
        <taxon>Chordata</taxon>
        <taxon>Craniata</taxon>
        <taxon>Vertebrata</taxon>
        <taxon>Euteleostomi</taxon>
        <taxon>Actinopterygii</taxon>
        <taxon>Neopterygii</taxon>
        <taxon>Teleostei</taxon>
        <taxon>Neoteleostei</taxon>
        <taxon>Acanthomorphata</taxon>
        <taxon>Eupercaria</taxon>
        <taxon>Perciformes</taxon>
        <taxon>Cottioidei</taxon>
        <taxon>Cottales</taxon>
        <taxon>Liparidae</taxon>
        <taxon>Liparis</taxon>
    </lineage>
</organism>
<keyword evidence="3" id="KW-1185">Reference proteome</keyword>
<accession>A0A4Z2FHC5</accession>
<gene>
    <name evidence="2" type="ORF">EYF80_049657</name>
</gene>
<evidence type="ECO:0000313" key="3">
    <source>
        <dbReference type="Proteomes" id="UP000314294"/>
    </source>
</evidence>
<dbReference type="Proteomes" id="UP000314294">
    <property type="component" value="Unassembled WGS sequence"/>
</dbReference>
<protein>
    <submittedName>
        <fullName evidence="2">Uncharacterized protein</fullName>
    </submittedName>
</protein>
<comment type="caution">
    <text evidence="2">The sequence shown here is derived from an EMBL/GenBank/DDBJ whole genome shotgun (WGS) entry which is preliminary data.</text>
</comment>
<reference evidence="2 3" key="1">
    <citation type="submission" date="2019-03" db="EMBL/GenBank/DDBJ databases">
        <title>First draft genome of Liparis tanakae, snailfish: a comprehensive survey of snailfish specific genes.</title>
        <authorList>
            <person name="Kim W."/>
            <person name="Song I."/>
            <person name="Jeong J.-H."/>
            <person name="Kim D."/>
            <person name="Kim S."/>
            <person name="Ryu S."/>
            <person name="Song J.Y."/>
            <person name="Lee S.K."/>
        </authorList>
    </citation>
    <scope>NUCLEOTIDE SEQUENCE [LARGE SCALE GENOMIC DNA]</scope>
    <source>
        <tissue evidence="2">Muscle</tissue>
    </source>
</reference>
<name>A0A4Z2FHC5_9TELE</name>
<evidence type="ECO:0000256" key="1">
    <source>
        <dbReference type="SAM" id="MobiDB-lite"/>
    </source>
</evidence>
<proteinExistence type="predicted"/>
<sequence length="178" mass="18839">MAEGREENAPNDITLWLNKQTTGDAIDVGEPVERTASARHPHGIRTASARHPHGIRLPPPPGYRGEGGFLSATSAARFASFVTGKRVKFNYMSASATGGGAGAGEGSARAPAEEREPEPGWPFNFQTTFSFSFEESVLRPSESADPRSHTRLGTYLLTESVAGFAVNFSEGAQGDAAS</sequence>
<dbReference type="AlphaFoldDB" id="A0A4Z2FHC5"/>